<keyword evidence="1" id="KW-0812">Transmembrane</keyword>
<dbReference type="RefSeq" id="WP_076636866.1">
    <property type="nucleotide sequence ID" value="NZ_BIOW01000011.1"/>
</dbReference>
<evidence type="ECO:0000313" key="2">
    <source>
        <dbReference type="EMBL" id="AVX33719.1"/>
    </source>
</evidence>
<keyword evidence="1" id="KW-0472">Membrane</keyword>
<organism evidence="2">
    <name type="scientific">Clostridioides difficile</name>
    <name type="common">Peptoclostridium difficile</name>
    <dbReference type="NCBI Taxonomy" id="1496"/>
    <lineage>
        <taxon>Bacteria</taxon>
        <taxon>Bacillati</taxon>
        <taxon>Bacillota</taxon>
        <taxon>Clostridia</taxon>
        <taxon>Peptostreptococcales</taxon>
        <taxon>Peptostreptococcaceae</taxon>
        <taxon>Clostridioides</taxon>
    </lineage>
</organism>
<dbReference type="AlphaFoldDB" id="A0A2R4NC65"/>
<gene>
    <name evidence="2" type="ORF">plasmid_LIBA6289_00034</name>
</gene>
<accession>A0A2R4NC65</accession>
<proteinExistence type="predicted"/>
<name>A0A2R4NC65_CLODI</name>
<keyword evidence="1" id="KW-1133">Transmembrane helix</keyword>
<evidence type="ECO:0008006" key="3">
    <source>
        <dbReference type="Google" id="ProtNLM"/>
    </source>
</evidence>
<reference evidence="2" key="1">
    <citation type="journal article" date="2018" name="Genome Biol. Evol.">
        <title>Two Groups of Cocirculating, Epidemic Clostridiodes difficile Strains Microdiversify through Different Mechanisms.</title>
        <authorList>
            <person name="Murillo T."/>
            <person name="Ramirez-Vargas G."/>
            <person name="Riedel T."/>
            <person name="Overmann J."/>
            <person name="Andersen J.M."/>
            <person name="Guzman-Verri C."/>
            <person name="Chaves-Olarte E."/>
            <person name="Rodriguez C."/>
        </authorList>
    </citation>
    <scope>NUCLEOTIDE SEQUENCE</scope>
    <source>
        <strain evidence="2">LIBA-6289</strain>
        <plasmid evidence="2">LIBA6289</plasmid>
    </source>
</reference>
<protein>
    <recommendedName>
        <fullName evidence="3">Flp pilus assembly protein TadB</fullName>
    </recommendedName>
</protein>
<feature type="transmembrane region" description="Helical" evidence="1">
    <location>
        <begin position="91"/>
        <end position="124"/>
    </location>
</feature>
<sequence>MSLLITIVLLAIAIYLILAEILNIPTYRNNKIMGKVLKMNKDGKYIDNLTTHMAIKLSKFIKISEERKEKISYLLKVSGIRLSPETFIANAFVSSIIMLIFFIPTYLIMPSVSVIWIILAIYAFRVEIKKPYRLLKEKKRKIECNLADFSATLAIELEHTRNLVRIFEGYKEFANPDFAEELEITLADMKSGSDKQALKRFDTRIGSSYLTEVIIGLIGVIDGNDEVSYFSNLSDKLEKFEFEELSSIALGQKSKVAKYEIIMLTVIVMIILVAFASLFLKYSKELF</sequence>
<evidence type="ECO:0000256" key="1">
    <source>
        <dbReference type="SAM" id="Phobius"/>
    </source>
</evidence>
<dbReference type="EMBL" id="MF547664">
    <property type="protein sequence ID" value="AVX33719.1"/>
    <property type="molecule type" value="Genomic_DNA"/>
</dbReference>
<feature type="transmembrane region" description="Helical" evidence="1">
    <location>
        <begin position="261"/>
        <end position="280"/>
    </location>
</feature>
<keyword evidence="2" id="KW-0614">Plasmid</keyword>
<geneLocation type="plasmid" evidence="2">
    <name>LIBA6289</name>
</geneLocation>